<reference evidence="5" key="1">
    <citation type="submission" date="2019-06" db="EMBL/GenBank/DDBJ databases">
        <authorList>
            <consortium name="Wellcome Sanger Institute Data Sharing"/>
        </authorList>
    </citation>
    <scope>NUCLEOTIDE SEQUENCE [LARGE SCALE GENOMIC DNA]</scope>
</reference>
<dbReference type="PANTHER" id="PTHR23348:SF41">
    <property type="entry name" value="NEUROBLAST DIFFERENTIATION-ASSOCIATED PROTEIN AHNAK"/>
    <property type="match status" value="1"/>
</dbReference>
<evidence type="ECO:0000313" key="6">
    <source>
        <dbReference type="Proteomes" id="UP000472271"/>
    </source>
</evidence>
<dbReference type="GO" id="GO:0005634">
    <property type="term" value="C:nucleus"/>
    <property type="evidence" value="ECO:0007669"/>
    <property type="project" value="UniProtKB-SubCell"/>
</dbReference>
<reference evidence="5" key="3">
    <citation type="submission" date="2025-09" db="UniProtKB">
        <authorList>
            <consortium name="Ensembl"/>
        </authorList>
    </citation>
    <scope>IDENTIFICATION</scope>
</reference>
<comment type="subcellular location">
    <subcellularLocation>
        <location evidence="1">Nucleus</location>
    </subcellularLocation>
</comment>
<organism evidence="5 6">
    <name type="scientific">Sphaeramia orbicularis</name>
    <name type="common">orbiculate cardinalfish</name>
    <dbReference type="NCBI Taxonomy" id="375764"/>
    <lineage>
        <taxon>Eukaryota</taxon>
        <taxon>Metazoa</taxon>
        <taxon>Chordata</taxon>
        <taxon>Craniata</taxon>
        <taxon>Vertebrata</taxon>
        <taxon>Euteleostomi</taxon>
        <taxon>Actinopterygii</taxon>
        <taxon>Neopterygii</taxon>
        <taxon>Teleostei</taxon>
        <taxon>Neoteleostei</taxon>
        <taxon>Acanthomorphata</taxon>
        <taxon>Gobiaria</taxon>
        <taxon>Kurtiformes</taxon>
        <taxon>Apogonoidei</taxon>
        <taxon>Apogonidae</taxon>
        <taxon>Apogoninae</taxon>
        <taxon>Sphaeramia</taxon>
    </lineage>
</organism>
<gene>
    <name evidence="5" type="primary">LOC115413784</name>
</gene>
<protein>
    <recommendedName>
        <fullName evidence="4">PDZ domain-containing protein</fullName>
    </recommendedName>
</protein>
<dbReference type="SUPFAM" id="SSF50156">
    <property type="entry name" value="PDZ domain-like"/>
    <property type="match status" value="1"/>
</dbReference>
<feature type="region of interest" description="Disordered" evidence="3">
    <location>
        <begin position="452"/>
        <end position="482"/>
    </location>
</feature>
<dbReference type="InterPro" id="IPR052082">
    <property type="entry name" value="Myelin_sheath_structural"/>
</dbReference>
<dbReference type="GO" id="GO:0043034">
    <property type="term" value="C:costamere"/>
    <property type="evidence" value="ECO:0007669"/>
    <property type="project" value="TreeGrafter"/>
</dbReference>
<feature type="region of interest" description="Disordered" evidence="3">
    <location>
        <begin position="871"/>
        <end position="891"/>
    </location>
</feature>
<dbReference type="Gene3D" id="2.30.42.10">
    <property type="match status" value="1"/>
</dbReference>
<dbReference type="InParanoid" id="A0A673BDE4"/>
<feature type="domain" description="PDZ" evidence="4">
    <location>
        <begin position="1"/>
        <end position="62"/>
    </location>
</feature>
<dbReference type="PANTHER" id="PTHR23348">
    <property type="entry name" value="PERIAXIN/AHNAK"/>
    <property type="match status" value="1"/>
</dbReference>
<dbReference type="SMART" id="SM00228">
    <property type="entry name" value="PDZ"/>
    <property type="match status" value="1"/>
</dbReference>
<sequence>DGCAEGLVYGGGGKDGIFIKDVVPESPASKSLQLKQGDQILSATVYFENVSYEDAIQILEHAQGYKMKLCLKRKPDIVETEPTIESDVIPVTILTVSTHILSEIKLPEAPDVDVTLGKVDVSIPEAKMEVEKPEVEIKPLQTDIELEGQGSKFKMPKFGIKMPKMKGPEFDVRPEIDLSAVKDVEGSPLKFKMPTFKLPKFGASTPSVSVEVPDKDLQIKEAQLKTPKEGAKIEITAPRVEIEDPSLDVKTADKEKDVKLPEAPGVDVNLGKVDVSVPEAKIKVEKPELEVKPFKFKMPTFDVSMPTVKGPEFHLGLSKKDGDITLPEAKADVNVPDVELKEPKAEIKAPQIEVSSKVTEGSPSKFKLPSFSFSMPKVKGPEINLSKKDADITLPEPKAEVKLPEAPNTNVELEGQGGKFKLPKFGFSMPKVKGPDIDLSLSKKEIDVTVPDAKVEVQPPDTPKISVEMKPPEGEVQIDRNEGKFKMPKFGIKLPKVKGPEIDLSLSKKEKDVKLPEAPGVDVNLGKADISLPEAKIKLEKPELEVKPLQADIEAEGQGGKFKMPKFDVSMPTVKGPEFHLGFSKKDGDVTLPQVKADVNLPDVELKDPKAEIKAPQIEVSGKVTDGSPSKFKLPSFGFSMPKVKGPEINLSKKDADITLPEPKAEVKLPEVPRVDLSLGKAEVVVPETKLGIEKPDVETKPLETDVELEGQGSKFKLPKFGFSMPKVKGPEIDLSSSKKDGDVTLPEAKVDVNLPEVELKDHSAKVEGSPSKFKMPTFKLPKFGSTAANVSAEVPEMDTDINIDGADMHISVPQKDVDAPEVKGEVLEPVIEVKEPLSGVVIEHPEGVEIDAKLKKPRFSLPRFSFSKPSIKGPEVDISGPDGHVAHPEGKVEISGPEIDLSLSKKDVDVTLPESKAEVTLPDVELKGPEVEITAPQIKVATKDREESPSKFKMPTFKLPKFGVTAPSVTVDVPDASKDIKMDGADVKIPEEVLSVQIAPPSIQTDTPSVDIKMSGTELEGKRGKFKLPSLGFTASQMKAPDIDVNTTLPAATAEVQLPDVELKDTSAKVDIKAPGIEVQTSNVEGSPSKFKMPTFKLPKFGVTAPQVNVEVLDLDKDIKVNETDLNLLKKDVNVELPEVKAEVKLDSDIPEPSVDANLRKTSWTLPRFSFSKPSIKSPETDVNLKVDVALPEVKTDIPSPDIDVKESSEIAVEGQPTADIDIKLKKPRFSLPKISFSKQATKEAEVDANLPDVDVSLPEGKVEVKKPDVDTKMPEAELDAQGSKFKMPRFGISLPKAEVQTGNSEGSPLKFKMPTIKLPKLGATGPQVSIEGA</sequence>
<dbReference type="InterPro" id="IPR001478">
    <property type="entry name" value="PDZ"/>
</dbReference>
<dbReference type="InterPro" id="IPR036034">
    <property type="entry name" value="PDZ_sf"/>
</dbReference>
<evidence type="ECO:0000313" key="5">
    <source>
        <dbReference type="Ensembl" id="ENSSORP00005040536.1"/>
    </source>
</evidence>
<feature type="compositionally biased region" description="Basic and acidic residues" evidence="3">
    <location>
        <begin position="470"/>
        <end position="482"/>
    </location>
</feature>
<evidence type="ECO:0000256" key="3">
    <source>
        <dbReference type="SAM" id="MobiDB-lite"/>
    </source>
</evidence>
<keyword evidence="2" id="KW-0539">Nucleus</keyword>
<dbReference type="Proteomes" id="UP000472271">
    <property type="component" value="Chromosome 22"/>
</dbReference>
<dbReference type="Pfam" id="PF00595">
    <property type="entry name" value="PDZ"/>
    <property type="match status" value="1"/>
</dbReference>
<proteinExistence type="predicted"/>
<dbReference type="GO" id="GO:0043484">
    <property type="term" value="P:regulation of RNA splicing"/>
    <property type="evidence" value="ECO:0007669"/>
    <property type="project" value="TreeGrafter"/>
</dbReference>
<dbReference type="Ensembl" id="ENSSORT00005041587.1">
    <property type="protein sequence ID" value="ENSSORP00005040536.1"/>
    <property type="gene ID" value="ENSSORG00005018929.1"/>
</dbReference>
<evidence type="ECO:0000256" key="1">
    <source>
        <dbReference type="ARBA" id="ARBA00004123"/>
    </source>
</evidence>
<keyword evidence="6" id="KW-1185">Reference proteome</keyword>
<accession>A0A673BDE4</accession>
<reference evidence="5" key="2">
    <citation type="submission" date="2025-08" db="UniProtKB">
        <authorList>
            <consortium name="Ensembl"/>
        </authorList>
    </citation>
    <scope>IDENTIFICATION</scope>
</reference>
<dbReference type="PROSITE" id="PS50106">
    <property type="entry name" value="PDZ"/>
    <property type="match status" value="1"/>
</dbReference>
<dbReference type="CDD" id="cd00136">
    <property type="entry name" value="PDZ_canonical"/>
    <property type="match status" value="1"/>
</dbReference>
<evidence type="ECO:0000259" key="4">
    <source>
        <dbReference type="PROSITE" id="PS50106"/>
    </source>
</evidence>
<evidence type="ECO:0000256" key="2">
    <source>
        <dbReference type="ARBA" id="ARBA00023242"/>
    </source>
</evidence>
<name>A0A673BDE4_9TELE</name>